<proteinExistence type="predicted"/>
<organism evidence="4 5">
    <name type="scientific">Frankia casuarinae (strain DSM 45818 / CECT 9043 / HFP020203 / CcI3)</name>
    <dbReference type="NCBI Taxonomy" id="106370"/>
    <lineage>
        <taxon>Bacteria</taxon>
        <taxon>Bacillati</taxon>
        <taxon>Actinomycetota</taxon>
        <taxon>Actinomycetes</taxon>
        <taxon>Frankiales</taxon>
        <taxon>Frankiaceae</taxon>
        <taxon>Frankia</taxon>
    </lineage>
</organism>
<dbReference type="NCBIfam" id="NF041390">
    <property type="entry name" value="TadE_Rv3655c"/>
    <property type="match status" value="1"/>
</dbReference>
<evidence type="ECO:0000259" key="3">
    <source>
        <dbReference type="Pfam" id="PF07811"/>
    </source>
</evidence>
<evidence type="ECO:0000256" key="2">
    <source>
        <dbReference type="SAM" id="Phobius"/>
    </source>
</evidence>
<keyword evidence="5" id="KW-1185">Reference proteome</keyword>
<dbReference type="KEGG" id="fra:Francci3_4299"/>
<feature type="transmembrane region" description="Helical" evidence="2">
    <location>
        <begin position="171"/>
        <end position="193"/>
    </location>
</feature>
<keyword evidence="2" id="KW-0812">Transmembrane</keyword>
<sequence>MLPSRLSPARSGPHGPRIRPRAVAGLKSRSSSCHRGAKRPGLTHRSIPILPRPGGSSHVPGSPLLVPTPVAMAGVPAASQRVAPGRPGPRPRHVHRRVRGRHACGRGVRRRPLRGGIELRDPVAGLLGGAARADRGVLSAAVMPVRSSQRPPRPVTHRRGRSVRGSDRGQATAELAIGLPSLFVVFFLAAWMLGAVAAQTRCADAARIGARLAARGEPDSAVHTMVIQAAPVGSTVTLHRGAGRLEVQVSVHVGGIGVSRLVPGIEVAARAVTPVEATVDLPSDAPTGCPARMVP</sequence>
<dbReference type="InterPro" id="IPR049790">
    <property type="entry name" value="Rv3655c/TadE"/>
</dbReference>
<feature type="region of interest" description="Disordered" evidence="1">
    <location>
        <begin position="80"/>
        <end position="101"/>
    </location>
</feature>
<dbReference type="STRING" id="106370.Francci3_4299"/>
<accession>Q2J4Z7</accession>
<dbReference type="Proteomes" id="UP000001937">
    <property type="component" value="Chromosome"/>
</dbReference>
<evidence type="ECO:0000256" key="1">
    <source>
        <dbReference type="SAM" id="MobiDB-lite"/>
    </source>
</evidence>
<dbReference type="HOGENOM" id="CLU_942516_0_0_11"/>
<dbReference type="AlphaFoldDB" id="Q2J4Z7"/>
<feature type="region of interest" description="Disordered" evidence="1">
    <location>
        <begin position="144"/>
        <end position="167"/>
    </location>
</feature>
<name>Q2J4Z7_FRACC</name>
<keyword evidence="2" id="KW-1133">Transmembrane helix</keyword>
<gene>
    <name evidence="4" type="ordered locus">Francci3_4299</name>
</gene>
<feature type="region of interest" description="Disordered" evidence="1">
    <location>
        <begin position="1"/>
        <end position="57"/>
    </location>
</feature>
<reference evidence="4 5" key="1">
    <citation type="journal article" date="2007" name="Genome Res.">
        <title>Genome characteristics of facultatively symbiotic Frankia sp. strains reflect host range and host plant biogeography.</title>
        <authorList>
            <person name="Normand P."/>
            <person name="Lapierre P."/>
            <person name="Tisa L.S."/>
            <person name="Gogarten J.P."/>
            <person name="Alloisio N."/>
            <person name="Bagnarol E."/>
            <person name="Bassi C.A."/>
            <person name="Berry A.M."/>
            <person name="Bickhart D.M."/>
            <person name="Choisne N."/>
            <person name="Couloux A."/>
            <person name="Cournoyer B."/>
            <person name="Cruveiller S."/>
            <person name="Daubin V."/>
            <person name="Demange N."/>
            <person name="Francino M.P."/>
            <person name="Goltsman E."/>
            <person name="Huang Y."/>
            <person name="Kopp O.R."/>
            <person name="Labarre L."/>
            <person name="Lapidus A."/>
            <person name="Lavire C."/>
            <person name="Marechal J."/>
            <person name="Martinez M."/>
            <person name="Mastronunzio J.E."/>
            <person name="Mullin B.C."/>
            <person name="Niemann J."/>
            <person name="Pujic P."/>
            <person name="Rawnsley T."/>
            <person name="Rouy Z."/>
            <person name="Schenowitz C."/>
            <person name="Sellstedt A."/>
            <person name="Tavares F."/>
            <person name="Tomkins J.P."/>
            <person name="Vallenet D."/>
            <person name="Valverde C."/>
            <person name="Wall L.G."/>
            <person name="Wang Y."/>
            <person name="Medigue C."/>
            <person name="Benson D.R."/>
        </authorList>
    </citation>
    <scope>NUCLEOTIDE SEQUENCE [LARGE SCALE GENOMIC DNA]</scope>
    <source>
        <strain evidence="5">DSM 45818 / CECT 9043 / CcI3</strain>
    </source>
</reference>
<evidence type="ECO:0000313" key="5">
    <source>
        <dbReference type="Proteomes" id="UP000001937"/>
    </source>
</evidence>
<protein>
    <submittedName>
        <fullName evidence="4">TadE-like</fullName>
    </submittedName>
</protein>
<dbReference type="Pfam" id="PF07811">
    <property type="entry name" value="TadE"/>
    <property type="match status" value="1"/>
</dbReference>
<evidence type="ECO:0000313" key="4">
    <source>
        <dbReference type="EMBL" id="ABD13645.1"/>
    </source>
</evidence>
<keyword evidence="2" id="KW-0472">Membrane</keyword>
<dbReference type="EMBL" id="CP000249">
    <property type="protein sequence ID" value="ABD13645.1"/>
    <property type="molecule type" value="Genomic_DNA"/>
</dbReference>
<feature type="compositionally biased region" description="Basic residues" evidence="1">
    <location>
        <begin position="89"/>
        <end position="101"/>
    </location>
</feature>
<dbReference type="InterPro" id="IPR012495">
    <property type="entry name" value="TadE-like_dom"/>
</dbReference>
<feature type="domain" description="TadE-like" evidence="3">
    <location>
        <begin position="169"/>
        <end position="211"/>
    </location>
</feature>